<accession>A0ABU0SFS4</accession>
<dbReference type="EMBL" id="JAUSZT010000003">
    <property type="protein sequence ID" value="MDQ0999321.1"/>
    <property type="molecule type" value="Genomic_DNA"/>
</dbReference>
<dbReference type="Proteomes" id="UP001237780">
    <property type="component" value="Unassembled WGS sequence"/>
</dbReference>
<proteinExistence type="predicted"/>
<feature type="region of interest" description="Disordered" evidence="1">
    <location>
        <begin position="67"/>
        <end position="93"/>
    </location>
</feature>
<keyword evidence="3" id="KW-1185">Reference proteome</keyword>
<dbReference type="RefSeq" id="WP_307285482.1">
    <property type="nucleotide sequence ID" value="NZ_JAUSZT010000003.1"/>
</dbReference>
<organism evidence="2 3">
    <name type="scientific">Phyllobacterium ifriqiyense</name>
    <dbReference type="NCBI Taxonomy" id="314238"/>
    <lineage>
        <taxon>Bacteria</taxon>
        <taxon>Pseudomonadati</taxon>
        <taxon>Pseudomonadota</taxon>
        <taxon>Alphaproteobacteria</taxon>
        <taxon>Hyphomicrobiales</taxon>
        <taxon>Phyllobacteriaceae</taxon>
        <taxon>Phyllobacterium</taxon>
    </lineage>
</organism>
<sequence>MQFGSRKETQFTPHEWDIMDRAHETASTILGRDRRLHPDASRLARIVMTLFAQGLRDPEEIASLAADREHGNELTTGAMVPGRKAPIDDSDFE</sequence>
<protein>
    <submittedName>
        <fullName evidence="2">Uncharacterized protein</fullName>
    </submittedName>
</protein>
<evidence type="ECO:0000313" key="3">
    <source>
        <dbReference type="Proteomes" id="UP001237780"/>
    </source>
</evidence>
<comment type="caution">
    <text evidence="2">The sequence shown here is derived from an EMBL/GenBank/DDBJ whole genome shotgun (WGS) entry which is preliminary data.</text>
</comment>
<gene>
    <name evidence="2" type="ORF">QFZ34_004503</name>
</gene>
<name>A0ABU0SFS4_9HYPH</name>
<evidence type="ECO:0000313" key="2">
    <source>
        <dbReference type="EMBL" id="MDQ0999321.1"/>
    </source>
</evidence>
<evidence type="ECO:0000256" key="1">
    <source>
        <dbReference type="SAM" id="MobiDB-lite"/>
    </source>
</evidence>
<reference evidence="2 3" key="1">
    <citation type="submission" date="2023-07" db="EMBL/GenBank/DDBJ databases">
        <title>Comparative genomics of wheat-associated soil bacteria to identify genetic determinants of phenazine resistance.</title>
        <authorList>
            <person name="Mouncey N."/>
        </authorList>
    </citation>
    <scope>NUCLEOTIDE SEQUENCE [LARGE SCALE GENOMIC DNA]</scope>
    <source>
        <strain evidence="2 3">W4I11</strain>
    </source>
</reference>